<gene>
    <name evidence="5" type="ORF">MICPUCDRAFT_54846</name>
</gene>
<dbReference type="SUPFAM" id="SSF48403">
    <property type="entry name" value="Ankyrin repeat"/>
    <property type="match status" value="1"/>
</dbReference>
<evidence type="ECO:0000256" key="2">
    <source>
        <dbReference type="ARBA" id="ARBA00023043"/>
    </source>
</evidence>
<dbReference type="GO" id="GO:0085020">
    <property type="term" value="P:protein K6-linked ubiquitination"/>
    <property type="evidence" value="ECO:0007669"/>
    <property type="project" value="TreeGrafter"/>
</dbReference>
<dbReference type="GO" id="GO:0004842">
    <property type="term" value="F:ubiquitin-protein transferase activity"/>
    <property type="evidence" value="ECO:0007669"/>
    <property type="project" value="TreeGrafter"/>
</dbReference>
<dbReference type="InterPro" id="IPR036770">
    <property type="entry name" value="Ankyrin_rpt-contain_sf"/>
</dbReference>
<dbReference type="OrthoDB" id="527024at2759"/>
<reference evidence="5 6" key="1">
    <citation type="journal article" date="2009" name="Science">
        <title>Green evolution and dynamic adaptations revealed by genomes of the marine picoeukaryotes Micromonas.</title>
        <authorList>
            <person name="Worden A.Z."/>
            <person name="Lee J.H."/>
            <person name="Mock T."/>
            <person name="Rouze P."/>
            <person name="Simmons M.P."/>
            <person name="Aerts A.L."/>
            <person name="Allen A.E."/>
            <person name="Cuvelier M.L."/>
            <person name="Derelle E."/>
            <person name="Everett M.V."/>
            <person name="Foulon E."/>
            <person name="Grimwood J."/>
            <person name="Gundlach H."/>
            <person name="Henrissat B."/>
            <person name="Napoli C."/>
            <person name="McDonald S.M."/>
            <person name="Parker M.S."/>
            <person name="Rombauts S."/>
            <person name="Salamov A."/>
            <person name="Von Dassow P."/>
            <person name="Badger J.H."/>
            <person name="Coutinho P.M."/>
            <person name="Demir E."/>
            <person name="Dubchak I."/>
            <person name="Gentemann C."/>
            <person name="Eikrem W."/>
            <person name="Gready J.E."/>
            <person name="John U."/>
            <person name="Lanier W."/>
            <person name="Lindquist E.A."/>
            <person name="Lucas S."/>
            <person name="Mayer K.F."/>
            <person name="Moreau H."/>
            <person name="Not F."/>
            <person name="Otillar R."/>
            <person name="Panaud O."/>
            <person name="Pangilinan J."/>
            <person name="Paulsen I."/>
            <person name="Piegu B."/>
            <person name="Poliakov A."/>
            <person name="Robbens S."/>
            <person name="Schmutz J."/>
            <person name="Toulza E."/>
            <person name="Wyss T."/>
            <person name="Zelensky A."/>
            <person name="Zhou K."/>
            <person name="Armbrust E.V."/>
            <person name="Bhattacharya D."/>
            <person name="Goodenough U.W."/>
            <person name="Van de Peer Y."/>
            <person name="Grigoriev I.V."/>
        </authorList>
    </citation>
    <scope>NUCLEOTIDE SEQUENCE [LARGE SCALE GENOMIC DNA]</scope>
    <source>
        <strain evidence="5 6">CCMP1545</strain>
    </source>
</reference>
<dbReference type="Proteomes" id="UP000001876">
    <property type="component" value="Unassembled WGS sequence"/>
</dbReference>
<sequence length="86" mass="9155">MNIRELETVIEQCQSRLAQLRVENTQGDEDSDDGEDIDKADADAQTPPIEAAERGHEAVVKCVVKALLEAGADVNEAGGEGATPLH</sequence>
<accession>C1NAC8</accession>
<dbReference type="PANTHER" id="PTHR24171">
    <property type="entry name" value="ANKYRIN REPEAT DOMAIN-CONTAINING PROTEIN 39-RELATED"/>
    <property type="match status" value="1"/>
</dbReference>
<dbReference type="EMBL" id="GG663753">
    <property type="protein sequence ID" value="EEH50862.1"/>
    <property type="molecule type" value="Genomic_DNA"/>
</dbReference>
<dbReference type="InterPro" id="IPR002110">
    <property type="entry name" value="Ankyrin_rpt"/>
</dbReference>
<dbReference type="RefSeq" id="XP_003064882.1">
    <property type="nucleotide sequence ID" value="XM_003064836.1"/>
</dbReference>
<evidence type="ECO:0000313" key="6">
    <source>
        <dbReference type="Proteomes" id="UP000001876"/>
    </source>
</evidence>
<dbReference type="AlphaFoldDB" id="C1NAC8"/>
<evidence type="ECO:0000256" key="4">
    <source>
        <dbReference type="SAM" id="MobiDB-lite"/>
    </source>
</evidence>
<evidence type="ECO:0000256" key="1">
    <source>
        <dbReference type="ARBA" id="ARBA00022737"/>
    </source>
</evidence>
<organism evidence="6">
    <name type="scientific">Micromonas pusilla (strain CCMP1545)</name>
    <name type="common">Picoplanktonic green alga</name>
    <dbReference type="NCBI Taxonomy" id="564608"/>
    <lineage>
        <taxon>Eukaryota</taxon>
        <taxon>Viridiplantae</taxon>
        <taxon>Chlorophyta</taxon>
        <taxon>Mamiellophyceae</taxon>
        <taxon>Mamiellales</taxon>
        <taxon>Mamiellaceae</taxon>
        <taxon>Micromonas</taxon>
    </lineage>
</organism>
<evidence type="ECO:0000313" key="5">
    <source>
        <dbReference type="EMBL" id="EEH50862.1"/>
    </source>
</evidence>
<proteinExistence type="predicted"/>
<dbReference type="Gene3D" id="1.25.40.20">
    <property type="entry name" value="Ankyrin repeat-containing domain"/>
    <property type="match status" value="1"/>
</dbReference>
<dbReference type="PANTHER" id="PTHR24171:SF8">
    <property type="entry name" value="BRCA1-ASSOCIATED RING DOMAIN PROTEIN 1"/>
    <property type="match status" value="1"/>
</dbReference>
<dbReference type="PROSITE" id="PS50088">
    <property type="entry name" value="ANK_REPEAT"/>
    <property type="match status" value="1"/>
</dbReference>
<keyword evidence="6" id="KW-1185">Reference proteome</keyword>
<keyword evidence="2 3" id="KW-0040">ANK repeat</keyword>
<feature type="repeat" description="ANK" evidence="3">
    <location>
        <begin position="43"/>
        <end position="79"/>
    </location>
</feature>
<dbReference type="PROSITE" id="PS50297">
    <property type="entry name" value="ANK_REP_REGION"/>
    <property type="match status" value="1"/>
</dbReference>
<feature type="region of interest" description="Disordered" evidence="4">
    <location>
        <begin position="22"/>
        <end position="55"/>
    </location>
</feature>
<dbReference type="KEGG" id="mpp:MICPUCDRAFT_54846"/>
<protein>
    <submittedName>
        <fullName evidence="5">Predicted protein</fullName>
    </submittedName>
</protein>
<keyword evidence="1" id="KW-0677">Repeat</keyword>
<dbReference type="GeneID" id="9690383"/>
<evidence type="ECO:0000256" key="3">
    <source>
        <dbReference type="PROSITE-ProRule" id="PRU00023"/>
    </source>
</evidence>
<feature type="compositionally biased region" description="Acidic residues" evidence="4">
    <location>
        <begin position="26"/>
        <end position="36"/>
    </location>
</feature>
<name>C1NAC8_MICPC</name>